<sequence>MVEPKKKTVENGELVLPGDYLGVIEEFLPGEGVIEENGELYAARMGRVKIDLEKIEISVEPVTDVPPLPQVGDIVIARVLEVKSQAAIVELLKIEGRKGYREIATSKLAGIHVSQVKDGYVESMNSEFKIGDIVRAKVLTNNKSPIQLTTREPDLGVIYALCSSCKVSLVRKGNALVCPKCGRSESRKLSTYYRKLRLE</sequence>
<dbReference type="GO" id="GO:0005737">
    <property type="term" value="C:cytoplasm"/>
    <property type="evidence" value="ECO:0007669"/>
    <property type="project" value="UniProtKB-SubCell"/>
</dbReference>
<feature type="binding site" evidence="3">
    <location>
        <position position="162"/>
    </location>
    <ligand>
        <name>Zn(2+)</name>
        <dbReference type="ChEBI" id="CHEBI:29105"/>
    </ligand>
</feature>
<dbReference type="GO" id="GO:0000178">
    <property type="term" value="C:exosome (RNase complex)"/>
    <property type="evidence" value="ECO:0007669"/>
    <property type="project" value="UniProtKB-KW"/>
</dbReference>
<dbReference type="PATRIC" id="fig|172049.5.peg.955"/>
<keyword evidence="1 3" id="KW-0963">Cytoplasm</keyword>
<evidence type="ECO:0000256" key="2">
    <source>
        <dbReference type="ARBA" id="ARBA00022835"/>
    </source>
</evidence>
<evidence type="ECO:0000256" key="3">
    <source>
        <dbReference type="HAMAP-Rule" id="MF_00975"/>
    </source>
</evidence>
<dbReference type="InterPro" id="IPR030850">
    <property type="entry name" value="Exosome_Csl4_arc"/>
</dbReference>
<evidence type="ECO:0000313" key="5">
    <source>
        <dbReference type="EMBL" id="KUK18294.1"/>
    </source>
</evidence>
<dbReference type="RefSeq" id="WP_015848778.1">
    <property type="nucleotide sequence ID" value="NZ_LGFD01000005.1"/>
</dbReference>
<comment type="similarity">
    <text evidence="3">Belongs to the CSL4 family.</text>
</comment>
<dbReference type="SUPFAM" id="SSF50249">
    <property type="entry name" value="Nucleic acid-binding proteins"/>
    <property type="match status" value="1"/>
</dbReference>
<gene>
    <name evidence="3" type="primary">csl4</name>
    <name evidence="5" type="ORF">XD54_0385</name>
</gene>
<dbReference type="GO" id="GO:0006401">
    <property type="term" value="P:RNA catabolic process"/>
    <property type="evidence" value="ECO:0007669"/>
    <property type="project" value="UniProtKB-UniRule"/>
</dbReference>
<reference evidence="6" key="1">
    <citation type="journal article" date="2015" name="MBio">
        <title>Genome-Resolved Metagenomic Analysis Reveals Roles for Candidate Phyla and Other Microbial Community Members in Biogeochemical Transformations in Oil Reservoirs.</title>
        <authorList>
            <person name="Hu P."/>
            <person name="Tom L."/>
            <person name="Singh A."/>
            <person name="Thomas B.C."/>
            <person name="Baker B.J."/>
            <person name="Piceno Y.M."/>
            <person name="Andersen G.L."/>
            <person name="Banfield J.F."/>
        </authorList>
    </citation>
    <scope>NUCLEOTIDE SEQUENCE [LARGE SCALE GENOMIC DNA]</scope>
</reference>
<keyword evidence="2 3" id="KW-0271">Exosome</keyword>
<dbReference type="InterPro" id="IPR025721">
    <property type="entry name" value="Exosome_cplx_N_dom"/>
</dbReference>
<name>A0A124FFJ5_9EURY</name>
<comment type="caution">
    <text evidence="5">The sequence shown here is derived from an EMBL/GenBank/DDBJ whole genome shotgun (WGS) entry which is preliminary data.</text>
</comment>
<proteinExistence type="inferred from homology"/>
<keyword evidence="3" id="KW-0862">Zinc</keyword>
<dbReference type="GeneID" id="8095479"/>
<dbReference type="OMA" id="CGNVETR"/>
<comment type="subunit">
    <text evidence="3">Component of the archaeal exosome complex. Forms a trimer of Rrp4 and/or Csl4 subunits. The trimer associates with an hexameric ring-like arrangement composed of 3 Rrp41-Rrp42 heterodimers. Interacts with DnaG.</text>
</comment>
<comment type="function">
    <text evidence="3">Non-catalytic component of the exosome, which is a complex involved in RNA degradation. Increases the RNA binding and the efficiency of RNA degradation. Helpful for the interaction of the exosome with A-poor RNAs.</text>
</comment>
<dbReference type="PANTHER" id="PTHR12686:SF8">
    <property type="entry name" value="EXOSOME COMPLEX COMPONENT CSL4"/>
    <property type="match status" value="1"/>
</dbReference>
<dbReference type="Proteomes" id="UP000053911">
    <property type="component" value="Unassembled WGS sequence"/>
</dbReference>
<dbReference type="InterPro" id="IPR012340">
    <property type="entry name" value="NA-bd_OB-fold"/>
</dbReference>
<dbReference type="AlphaFoldDB" id="A0A124FFJ5"/>
<feature type="binding site" evidence="3">
    <location>
        <position position="165"/>
    </location>
    <ligand>
        <name>Zn(2+)</name>
        <dbReference type="ChEBI" id="CHEBI:29105"/>
    </ligand>
</feature>
<dbReference type="Gene3D" id="2.40.50.100">
    <property type="match status" value="1"/>
</dbReference>
<keyword evidence="3" id="KW-0479">Metal-binding</keyword>
<organism evidence="5 6">
    <name type="scientific">Thermococcus sibiricus</name>
    <dbReference type="NCBI Taxonomy" id="172049"/>
    <lineage>
        <taxon>Archaea</taxon>
        <taxon>Methanobacteriati</taxon>
        <taxon>Methanobacteriota</taxon>
        <taxon>Thermococci</taxon>
        <taxon>Thermococcales</taxon>
        <taxon>Thermococcaceae</taxon>
        <taxon>Thermococcus</taxon>
    </lineage>
</organism>
<feature type="binding site" evidence="3">
    <location>
        <position position="181"/>
    </location>
    <ligand>
        <name>Zn(2+)</name>
        <dbReference type="ChEBI" id="CHEBI:29105"/>
    </ligand>
</feature>
<dbReference type="GO" id="GO:0003723">
    <property type="term" value="F:RNA binding"/>
    <property type="evidence" value="ECO:0007669"/>
    <property type="project" value="InterPro"/>
</dbReference>
<evidence type="ECO:0000256" key="1">
    <source>
        <dbReference type="ARBA" id="ARBA00022490"/>
    </source>
</evidence>
<evidence type="ECO:0000259" key="4">
    <source>
        <dbReference type="PROSITE" id="PS50126"/>
    </source>
</evidence>
<dbReference type="SMART" id="SM00316">
    <property type="entry name" value="S1"/>
    <property type="match status" value="1"/>
</dbReference>
<dbReference type="PROSITE" id="PS50126">
    <property type="entry name" value="S1"/>
    <property type="match status" value="1"/>
</dbReference>
<accession>A0A124FFJ5</accession>
<feature type="binding site" evidence="3">
    <location>
        <position position="178"/>
    </location>
    <ligand>
        <name>Zn(2+)</name>
        <dbReference type="ChEBI" id="CHEBI:29105"/>
    </ligand>
</feature>
<dbReference type="Pfam" id="PF14382">
    <property type="entry name" value="ECR1_N"/>
    <property type="match status" value="1"/>
</dbReference>
<dbReference type="InterPro" id="IPR039771">
    <property type="entry name" value="Csl4"/>
</dbReference>
<dbReference type="InterPro" id="IPR003029">
    <property type="entry name" value="S1_domain"/>
</dbReference>
<dbReference type="Gene3D" id="2.20.70.10">
    <property type="match status" value="1"/>
</dbReference>
<dbReference type="InterPro" id="IPR019495">
    <property type="entry name" value="EXOSC1_C"/>
</dbReference>
<dbReference type="SUPFAM" id="SSF110324">
    <property type="entry name" value="Ribosomal L27 protein-like"/>
    <property type="match status" value="1"/>
</dbReference>
<dbReference type="Pfam" id="PF10447">
    <property type="entry name" value="EXOSC1"/>
    <property type="match status" value="1"/>
</dbReference>
<dbReference type="EMBL" id="LGFD01000005">
    <property type="protein sequence ID" value="KUK18294.1"/>
    <property type="molecule type" value="Genomic_DNA"/>
</dbReference>
<protein>
    <recommendedName>
        <fullName evidence="3">Exosome complex component Csl4</fullName>
    </recommendedName>
</protein>
<evidence type="ECO:0000313" key="6">
    <source>
        <dbReference type="Proteomes" id="UP000053911"/>
    </source>
</evidence>
<dbReference type="NCBIfam" id="NF034126">
    <property type="entry name" value="PRK09521.1"/>
    <property type="match status" value="1"/>
</dbReference>
<dbReference type="Gene3D" id="2.40.50.140">
    <property type="entry name" value="Nucleic acid-binding proteins"/>
    <property type="match status" value="1"/>
</dbReference>
<dbReference type="HAMAP" id="MF_00975">
    <property type="entry name" value="Exosome_Csl4"/>
    <property type="match status" value="1"/>
</dbReference>
<dbReference type="GO" id="GO:0008270">
    <property type="term" value="F:zinc ion binding"/>
    <property type="evidence" value="ECO:0007669"/>
    <property type="project" value="UniProtKB-UniRule"/>
</dbReference>
<feature type="domain" description="S1 motif" evidence="4">
    <location>
        <begin position="72"/>
        <end position="151"/>
    </location>
</feature>
<dbReference type="GO" id="GO:0006396">
    <property type="term" value="P:RNA processing"/>
    <property type="evidence" value="ECO:0007669"/>
    <property type="project" value="InterPro"/>
</dbReference>
<dbReference type="PANTHER" id="PTHR12686">
    <property type="entry name" value="3'-5' EXORIBONUCLEASE CSL4-RELATED"/>
    <property type="match status" value="1"/>
</dbReference>
<comment type="subcellular location">
    <subcellularLocation>
        <location evidence="3">Cytoplasm</location>
    </subcellularLocation>
</comment>